<evidence type="ECO:0000259" key="2">
    <source>
        <dbReference type="Pfam" id="PF12697"/>
    </source>
</evidence>
<gene>
    <name evidence="3" type="ORF">QTP81_00670</name>
</gene>
<accession>A0ABT7SSZ6</accession>
<comment type="caution">
    <text evidence="3">The sequence shown here is derived from an EMBL/GenBank/DDBJ whole genome shotgun (WGS) entry which is preliminary data.</text>
</comment>
<dbReference type="PANTHER" id="PTHR43798:SF31">
    <property type="entry name" value="AB HYDROLASE SUPERFAMILY PROTEIN YCLE"/>
    <property type="match status" value="1"/>
</dbReference>
<dbReference type="InterPro" id="IPR050266">
    <property type="entry name" value="AB_hydrolase_sf"/>
</dbReference>
<dbReference type="SUPFAM" id="SSF53474">
    <property type="entry name" value="alpha/beta-Hydrolases"/>
    <property type="match status" value="1"/>
</dbReference>
<name>A0ABT7SSZ6_9ALTE</name>
<reference evidence="3 4" key="1">
    <citation type="submission" date="2023-06" db="EMBL/GenBank/DDBJ databases">
        <title>Alteromonas sp. ASW11-36 isolated from intertidal sand.</title>
        <authorList>
            <person name="Li Y."/>
        </authorList>
    </citation>
    <scope>NUCLEOTIDE SEQUENCE [LARGE SCALE GENOMIC DNA]</scope>
    <source>
        <strain evidence="3 4">ASW11-36</strain>
    </source>
</reference>
<dbReference type="GO" id="GO:0016787">
    <property type="term" value="F:hydrolase activity"/>
    <property type="evidence" value="ECO:0007669"/>
    <property type="project" value="UniProtKB-KW"/>
</dbReference>
<dbReference type="RefSeq" id="WP_289363021.1">
    <property type="nucleotide sequence ID" value="NZ_JAUCBP010000001.1"/>
</dbReference>
<sequence>MWQIEQPTIFLPGTLCDERVWLPLWQNCNFAAGCRQYAPLQWANDLEQMLSLTFDRLNSAPEPVHLVGFSMGGYVAALAALQHRNIAKLTLVGYNPRGLDATEEKQRLAIIKSINSGGFKNFSDERLLQFITPQELEDTSAGDTIREMAADLGGATLKAHFTATTPRQDLTQKLAKAHFPIHFIAAEHDKVAPLLAIKECAKHISNAKVTAIHNTAHMMLLTTPNDCGNAIFS</sequence>
<evidence type="ECO:0000256" key="1">
    <source>
        <dbReference type="ARBA" id="ARBA00022801"/>
    </source>
</evidence>
<keyword evidence="4" id="KW-1185">Reference proteome</keyword>
<protein>
    <submittedName>
        <fullName evidence="3">Alpha/beta hydrolase</fullName>
    </submittedName>
</protein>
<dbReference type="Gene3D" id="3.40.50.1820">
    <property type="entry name" value="alpha/beta hydrolase"/>
    <property type="match status" value="1"/>
</dbReference>
<evidence type="ECO:0000313" key="4">
    <source>
        <dbReference type="Proteomes" id="UP001234343"/>
    </source>
</evidence>
<keyword evidence="1 3" id="KW-0378">Hydrolase</keyword>
<proteinExistence type="predicted"/>
<dbReference type="InterPro" id="IPR000073">
    <property type="entry name" value="AB_hydrolase_1"/>
</dbReference>
<dbReference type="InterPro" id="IPR029058">
    <property type="entry name" value="AB_hydrolase_fold"/>
</dbReference>
<dbReference type="Proteomes" id="UP001234343">
    <property type="component" value="Unassembled WGS sequence"/>
</dbReference>
<dbReference type="Pfam" id="PF12697">
    <property type="entry name" value="Abhydrolase_6"/>
    <property type="match status" value="1"/>
</dbReference>
<organism evidence="3 4">
    <name type="scientific">Alteromonas arenosi</name>
    <dbReference type="NCBI Taxonomy" id="3055817"/>
    <lineage>
        <taxon>Bacteria</taxon>
        <taxon>Pseudomonadati</taxon>
        <taxon>Pseudomonadota</taxon>
        <taxon>Gammaproteobacteria</taxon>
        <taxon>Alteromonadales</taxon>
        <taxon>Alteromonadaceae</taxon>
        <taxon>Alteromonas/Salinimonas group</taxon>
        <taxon>Alteromonas</taxon>
    </lineage>
</organism>
<feature type="domain" description="AB hydrolase-1" evidence="2">
    <location>
        <begin position="21"/>
        <end position="224"/>
    </location>
</feature>
<evidence type="ECO:0000313" key="3">
    <source>
        <dbReference type="EMBL" id="MDM7859114.1"/>
    </source>
</evidence>
<dbReference type="EMBL" id="JAUCBP010000001">
    <property type="protein sequence ID" value="MDM7859114.1"/>
    <property type="molecule type" value="Genomic_DNA"/>
</dbReference>
<dbReference type="PANTHER" id="PTHR43798">
    <property type="entry name" value="MONOACYLGLYCEROL LIPASE"/>
    <property type="match status" value="1"/>
</dbReference>